<dbReference type="AlphaFoldDB" id="A0A918I738"/>
<name>A0A918I738_9ACTN</name>
<reference evidence="1" key="1">
    <citation type="journal article" date="2014" name="Int. J. Syst. Evol. Microbiol.">
        <title>Complete genome sequence of Corynebacterium casei LMG S-19264T (=DSM 44701T), isolated from a smear-ripened cheese.</title>
        <authorList>
            <consortium name="US DOE Joint Genome Institute (JGI-PGF)"/>
            <person name="Walter F."/>
            <person name="Albersmeier A."/>
            <person name="Kalinowski J."/>
            <person name="Ruckert C."/>
        </authorList>
    </citation>
    <scope>NUCLEOTIDE SEQUENCE</scope>
    <source>
        <strain evidence="1">JCM 4369</strain>
    </source>
</reference>
<dbReference type="EMBL" id="BMTD01000001">
    <property type="protein sequence ID" value="GGU74451.1"/>
    <property type="molecule type" value="Genomic_DNA"/>
</dbReference>
<gene>
    <name evidence="1" type="ORF">GCM10010260_02850</name>
</gene>
<organism evidence="1 2">
    <name type="scientific">Streptomyces filipinensis</name>
    <dbReference type="NCBI Taxonomy" id="66887"/>
    <lineage>
        <taxon>Bacteria</taxon>
        <taxon>Bacillati</taxon>
        <taxon>Actinomycetota</taxon>
        <taxon>Actinomycetes</taxon>
        <taxon>Kitasatosporales</taxon>
        <taxon>Streptomycetaceae</taxon>
        <taxon>Streptomyces</taxon>
    </lineage>
</organism>
<comment type="caution">
    <text evidence="1">The sequence shown here is derived from an EMBL/GenBank/DDBJ whole genome shotgun (WGS) entry which is preliminary data.</text>
</comment>
<dbReference type="Proteomes" id="UP000618795">
    <property type="component" value="Unassembled WGS sequence"/>
</dbReference>
<evidence type="ECO:0000313" key="1">
    <source>
        <dbReference type="EMBL" id="GGU74451.1"/>
    </source>
</evidence>
<sequence length="100" mass="10325">MTNPVTGPVAIPGDGNLQLTIGSNAQGEVFGFNIPATAHRSVVQVAVTGSTGVNVYKYDSTTGFPDGKAADTGLHALANANGKDPDITRIDFCVKTTKYV</sequence>
<accession>A0A918I738</accession>
<protein>
    <submittedName>
        <fullName evidence="1">Uncharacterized protein</fullName>
    </submittedName>
</protein>
<keyword evidence="2" id="KW-1185">Reference proteome</keyword>
<reference evidence="1" key="2">
    <citation type="submission" date="2020-09" db="EMBL/GenBank/DDBJ databases">
        <authorList>
            <person name="Sun Q."/>
            <person name="Ohkuma M."/>
        </authorList>
    </citation>
    <scope>NUCLEOTIDE SEQUENCE</scope>
    <source>
        <strain evidence="1">JCM 4369</strain>
    </source>
</reference>
<proteinExistence type="predicted"/>
<dbReference type="RefSeq" id="WP_191870777.1">
    <property type="nucleotide sequence ID" value="NZ_BMTD01000001.1"/>
</dbReference>
<evidence type="ECO:0000313" key="2">
    <source>
        <dbReference type="Proteomes" id="UP000618795"/>
    </source>
</evidence>